<dbReference type="Gene3D" id="1.10.10.10">
    <property type="entry name" value="Winged helix-like DNA-binding domain superfamily/Winged helix DNA-binding domain"/>
    <property type="match status" value="1"/>
</dbReference>
<evidence type="ECO:0000256" key="2">
    <source>
        <dbReference type="ARBA" id="ARBA00022499"/>
    </source>
</evidence>
<evidence type="ECO:0000256" key="5">
    <source>
        <dbReference type="RuleBase" id="RU003829"/>
    </source>
</evidence>
<dbReference type="PROSITE" id="PS50069">
    <property type="entry name" value="CULLIN_2"/>
    <property type="match status" value="1"/>
</dbReference>
<dbReference type="InterPro" id="IPR036388">
    <property type="entry name" value="WH-like_DNA-bd_sf"/>
</dbReference>
<dbReference type="STRING" id="857967.G0QZY2"/>
<comment type="similarity">
    <text evidence="1 4 5">Belongs to the cullin family.</text>
</comment>
<keyword evidence="2" id="KW-1017">Isopeptide bond</keyword>
<organism evidence="8 9">
    <name type="scientific">Ichthyophthirius multifiliis</name>
    <name type="common">White spot disease agent</name>
    <name type="synonym">Ich</name>
    <dbReference type="NCBI Taxonomy" id="5932"/>
    <lineage>
        <taxon>Eukaryota</taxon>
        <taxon>Sar</taxon>
        <taxon>Alveolata</taxon>
        <taxon>Ciliophora</taxon>
        <taxon>Intramacronucleata</taxon>
        <taxon>Oligohymenophorea</taxon>
        <taxon>Hymenostomatida</taxon>
        <taxon>Ophryoglenina</taxon>
        <taxon>Ichthyophthirius</taxon>
    </lineage>
</organism>
<dbReference type="SUPFAM" id="SSF46785">
    <property type="entry name" value="Winged helix' DNA-binding domain"/>
    <property type="match status" value="1"/>
</dbReference>
<gene>
    <name evidence="8" type="ORF">IMG5_160430</name>
</gene>
<dbReference type="OrthoDB" id="27073at2759"/>
<dbReference type="EMBL" id="GL984171">
    <property type="protein sequence ID" value="EGR29244.1"/>
    <property type="molecule type" value="Genomic_DNA"/>
</dbReference>
<dbReference type="Gene3D" id="3.30.230.130">
    <property type="entry name" value="Cullin, Chain C, Domain 2"/>
    <property type="match status" value="1"/>
</dbReference>
<evidence type="ECO:0000313" key="8">
    <source>
        <dbReference type="EMBL" id="EGR29244.1"/>
    </source>
</evidence>
<dbReference type="FunFam" id="1.20.1310.10:FF:000002">
    <property type="entry name" value="cullin-3 isoform X1"/>
    <property type="match status" value="1"/>
</dbReference>
<proteinExistence type="inferred from homology"/>
<dbReference type="Pfam" id="PF10557">
    <property type="entry name" value="Cullin_Nedd8"/>
    <property type="match status" value="1"/>
</dbReference>
<dbReference type="SUPFAM" id="SSF74788">
    <property type="entry name" value="Cullin repeat-like"/>
    <property type="match status" value="1"/>
</dbReference>
<dbReference type="GO" id="GO:0006511">
    <property type="term" value="P:ubiquitin-dependent protein catabolic process"/>
    <property type="evidence" value="ECO:0007669"/>
    <property type="project" value="InterPro"/>
</dbReference>
<dbReference type="SMART" id="SM00182">
    <property type="entry name" value="CULLIN"/>
    <property type="match status" value="1"/>
</dbReference>
<name>G0QZY2_ICHMU</name>
<dbReference type="InterPro" id="IPR036317">
    <property type="entry name" value="Cullin_homology_sf"/>
</dbReference>
<dbReference type="PANTHER" id="PTHR11932">
    <property type="entry name" value="CULLIN"/>
    <property type="match status" value="1"/>
</dbReference>
<dbReference type="InterPro" id="IPR019559">
    <property type="entry name" value="Cullin_neddylation_domain"/>
</dbReference>
<dbReference type="Gene3D" id="1.20.1310.10">
    <property type="entry name" value="Cullin Repeats"/>
    <property type="match status" value="4"/>
</dbReference>
<accession>G0QZY2</accession>
<feature type="coiled-coil region" evidence="6">
    <location>
        <begin position="5"/>
        <end position="32"/>
    </location>
</feature>
<dbReference type="InterPro" id="IPR059120">
    <property type="entry name" value="Cullin-like_AB"/>
</dbReference>
<evidence type="ECO:0000256" key="3">
    <source>
        <dbReference type="ARBA" id="ARBA00022843"/>
    </source>
</evidence>
<dbReference type="Proteomes" id="UP000008983">
    <property type="component" value="Unassembled WGS sequence"/>
</dbReference>
<keyword evidence="9" id="KW-1185">Reference proteome</keyword>
<dbReference type="AlphaFoldDB" id="G0QZY2"/>
<sequence length="759" mass="91409">MNIDTNKENEINKQFQNNIQQAQKNNQLYFKDPKAYQSWEQIENAIQTIYEKKTSSLYYQELYHHAYLLTFNGYGETTYYCLRNCLEIVSLKMLESIGNYDYDDFVLQKIINIWSDYKVLIQVLQGIFLYMDSNFVQPKKLQPIQVLGYDVFKRQFLITKYNMYNKIMEIVFSIIQKERNGESINSSQIKHIVLILIELGIYANTKNNNPYYRLGQFEYQTDLNIYKKYFEEKYCIQSENFYSQLSQSLIMKLSPKEYILNAEKLYSEEKTRMQQYLDLSSFQQVSKIFFSKCINPYVRQILENNYGLNFWIENEDVEVLKICHFLFKQLDESYNIFKNCFFQYVVKKGSEMCARKNIHLTIYIEDLFVFREKIHYILQEFYIILDSQEQTNFQRQCQKSFEDFINSEQVFIEYLNNYIDEQFSKNFKGKSDQQIEENINQIFELFCFIINKDVFKMYYLKSLSSRILQQKSLDENNEKIIINKFKIECGSSFTKKMEIMLKDVQLSQNFLAEYKQQFKKIQPNQNIDFLDIKILTCGIWPFQNVQQIKIHPELELHINYLDQIYKTKFAGRKLKWMFSVGKSIIKSFYGCIKKEFMVSNIQLNILLLYNQQNHYNEIQIMQQLNINQEQLKTHLIPLVQLKILNFENELYSYNPNFTYRTIKVNVPVLKKEDGTQEEGKKNIEQVHLERKYLLESVIVKIMKSRRKSDFQNLCQEVIKLCQQNQFFPDIQLVKQCLESLINRDYIKRGDNKDIFQYIA</sequence>
<protein>
    <recommendedName>
        <fullName evidence="7">Cullin family profile domain-containing protein</fullName>
    </recommendedName>
</protein>
<dbReference type="GO" id="GO:0031625">
    <property type="term" value="F:ubiquitin protein ligase binding"/>
    <property type="evidence" value="ECO:0007669"/>
    <property type="project" value="InterPro"/>
</dbReference>
<dbReference type="InterPro" id="IPR036390">
    <property type="entry name" value="WH_DNA-bd_sf"/>
</dbReference>
<dbReference type="SUPFAM" id="SSF75632">
    <property type="entry name" value="Cullin homology domain"/>
    <property type="match status" value="1"/>
</dbReference>
<dbReference type="InterPro" id="IPR001373">
    <property type="entry name" value="Cullin_N"/>
</dbReference>
<keyword evidence="6" id="KW-0175">Coiled coil</keyword>
<evidence type="ECO:0000313" key="9">
    <source>
        <dbReference type="Proteomes" id="UP000008983"/>
    </source>
</evidence>
<dbReference type="eggNOG" id="KOG2166">
    <property type="taxonomic scope" value="Eukaryota"/>
</dbReference>
<reference evidence="8 9" key="1">
    <citation type="submission" date="2011-07" db="EMBL/GenBank/DDBJ databases">
        <authorList>
            <person name="Coyne R."/>
            <person name="Brami D."/>
            <person name="Johnson J."/>
            <person name="Hostetler J."/>
            <person name="Hannick L."/>
            <person name="Clark T."/>
            <person name="Cassidy-Hanley D."/>
            <person name="Inman J."/>
        </authorList>
    </citation>
    <scope>NUCLEOTIDE SEQUENCE [LARGE SCALE GENOMIC DNA]</scope>
    <source>
        <strain evidence="8 9">G5</strain>
    </source>
</reference>
<evidence type="ECO:0000256" key="6">
    <source>
        <dbReference type="SAM" id="Coils"/>
    </source>
</evidence>
<dbReference type="Pfam" id="PF26557">
    <property type="entry name" value="Cullin_AB"/>
    <property type="match status" value="1"/>
</dbReference>
<dbReference type="SMART" id="SM00884">
    <property type="entry name" value="Cullin_Nedd8"/>
    <property type="match status" value="1"/>
</dbReference>
<dbReference type="InParanoid" id="G0QZY2"/>
<feature type="domain" description="Cullin family profile" evidence="7">
    <location>
        <begin position="410"/>
        <end position="639"/>
    </location>
</feature>
<evidence type="ECO:0000256" key="4">
    <source>
        <dbReference type="PROSITE-ProRule" id="PRU00330"/>
    </source>
</evidence>
<dbReference type="InterPro" id="IPR016158">
    <property type="entry name" value="Cullin_homology"/>
</dbReference>
<dbReference type="InterPro" id="IPR045093">
    <property type="entry name" value="Cullin"/>
</dbReference>
<dbReference type="OMA" id="KCINLMK"/>
<dbReference type="GeneID" id="14905324"/>
<dbReference type="RefSeq" id="XP_004030480.1">
    <property type="nucleotide sequence ID" value="XM_004030432.1"/>
</dbReference>
<keyword evidence="3" id="KW-0832">Ubl conjugation</keyword>
<evidence type="ECO:0000259" key="7">
    <source>
        <dbReference type="PROSITE" id="PS50069"/>
    </source>
</evidence>
<dbReference type="Pfam" id="PF00888">
    <property type="entry name" value="Cullin"/>
    <property type="match status" value="1"/>
</dbReference>
<evidence type="ECO:0000256" key="1">
    <source>
        <dbReference type="ARBA" id="ARBA00006019"/>
    </source>
</evidence>
<dbReference type="InterPro" id="IPR016159">
    <property type="entry name" value="Cullin_repeat-like_dom_sf"/>
</dbReference>